<feature type="region of interest" description="Disordered" evidence="1">
    <location>
        <begin position="69"/>
        <end position="92"/>
    </location>
</feature>
<comment type="caution">
    <text evidence="2">The sequence shown here is derived from an EMBL/GenBank/DDBJ whole genome shotgun (WGS) entry which is preliminary data.</text>
</comment>
<name>A0A4C1X2C0_EUMVA</name>
<gene>
    <name evidence="2" type="ORF">EVAR_42713_1</name>
</gene>
<dbReference type="AlphaFoldDB" id="A0A4C1X2C0"/>
<protein>
    <submittedName>
        <fullName evidence="2">Uncharacterized protein</fullName>
    </submittedName>
</protein>
<sequence length="141" mass="15870">MTDENVTSVIEDGDKVDEKEQNATEKESKENQPNQPKQRSVSFNRDVHVKRFVSVSAFEQAFRPARVATPLARPDFHESQARRRRRGAPRVPLRAPRIINGFNCAGPYGTDGVNNGRNSYTINILIRAFCSVTSLSDPLKK</sequence>
<evidence type="ECO:0000313" key="2">
    <source>
        <dbReference type="EMBL" id="GBP56519.1"/>
    </source>
</evidence>
<dbReference type="Proteomes" id="UP000299102">
    <property type="component" value="Unassembled WGS sequence"/>
</dbReference>
<feature type="compositionally biased region" description="Basic and acidic residues" evidence="1">
    <location>
        <begin position="12"/>
        <end position="30"/>
    </location>
</feature>
<organism evidence="2 3">
    <name type="scientific">Eumeta variegata</name>
    <name type="common">Bagworm moth</name>
    <name type="synonym">Eumeta japonica</name>
    <dbReference type="NCBI Taxonomy" id="151549"/>
    <lineage>
        <taxon>Eukaryota</taxon>
        <taxon>Metazoa</taxon>
        <taxon>Ecdysozoa</taxon>
        <taxon>Arthropoda</taxon>
        <taxon>Hexapoda</taxon>
        <taxon>Insecta</taxon>
        <taxon>Pterygota</taxon>
        <taxon>Neoptera</taxon>
        <taxon>Endopterygota</taxon>
        <taxon>Lepidoptera</taxon>
        <taxon>Glossata</taxon>
        <taxon>Ditrysia</taxon>
        <taxon>Tineoidea</taxon>
        <taxon>Psychidae</taxon>
        <taxon>Oiketicinae</taxon>
        <taxon>Eumeta</taxon>
    </lineage>
</organism>
<accession>A0A4C1X2C0</accession>
<feature type="region of interest" description="Disordered" evidence="1">
    <location>
        <begin position="1"/>
        <end position="43"/>
    </location>
</feature>
<dbReference type="EMBL" id="BGZK01000694">
    <property type="protein sequence ID" value="GBP56519.1"/>
    <property type="molecule type" value="Genomic_DNA"/>
</dbReference>
<keyword evidence="3" id="KW-1185">Reference proteome</keyword>
<evidence type="ECO:0000256" key="1">
    <source>
        <dbReference type="SAM" id="MobiDB-lite"/>
    </source>
</evidence>
<proteinExistence type="predicted"/>
<feature type="compositionally biased region" description="Polar residues" evidence="1">
    <location>
        <begin position="31"/>
        <end position="43"/>
    </location>
</feature>
<evidence type="ECO:0000313" key="3">
    <source>
        <dbReference type="Proteomes" id="UP000299102"/>
    </source>
</evidence>
<reference evidence="2 3" key="1">
    <citation type="journal article" date="2019" name="Commun. Biol.">
        <title>The bagworm genome reveals a unique fibroin gene that provides high tensile strength.</title>
        <authorList>
            <person name="Kono N."/>
            <person name="Nakamura H."/>
            <person name="Ohtoshi R."/>
            <person name="Tomita M."/>
            <person name="Numata K."/>
            <person name="Arakawa K."/>
        </authorList>
    </citation>
    <scope>NUCLEOTIDE SEQUENCE [LARGE SCALE GENOMIC DNA]</scope>
</reference>
<dbReference type="OrthoDB" id="7468682at2759"/>